<dbReference type="AlphaFoldDB" id="A0A482XD67"/>
<feature type="compositionally biased region" description="Polar residues" evidence="2">
    <location>
        <begin position="528"/>
        <end position="539"/>
    </location>
</feature>
<evidence type="ECO:0000313" key="4">
    <source>
        <dbReference type="EMBL" id="RZF43935.1"/>
    </source>
</evidence>
<dbReference type="Gene3D" id="2.40.10.10">
    <property type="entry name" value="Trypsin-like serine proteases"/>
    <property type="match status" value="1"/>
</dbReference>
<dbReference type="InParanoid" id="A0A482XD67"/>
<dbReference type="GO" id="GO:0006508">
    <property type="term" value="P:proteolysis"/>
    <property type="evidence" value="ECO:0007669"/>
    <property type="project" value="InterPro"/>
</dbReference>
<comment type="caution">
    <text evidence="4">The sequence shown here is derived from an EMBL/GenBank/DDBJ whole genome shotgun (WGS) entry which is preliminary data.</text>
</comment>
<evidence type="ECO:0000256" key="1">
    <source>
        <dbReference type="ARBA" id="ARBA00023157"/>
    </source>
</evidence>
<gene>
    <name evidence="4" type="ORF">LSTR_LSTR006743</name>
</gene>
<sequence>MGMAKLLSHKPRSATTAKGDHYQQKISLVSPILPNSPTLISHGWSRPGWMDDHYYLKSSCNSQDTSSECQLKVDDLVAGNGTIVVVKCKPGMSLVTDDFAVCFDGEWYPKDHNCIRLSSTCGLSSPAYTTKSQDNNTTITAPWHAQILEYDDKNESNFTLCGGTLITPKIVLTAYSCVTVGKEERKKDAKKLSVCLGRTSRYESNCDQVIRVVGLSDRNVWKEKSKFQEIMEVFHVSITEQGSDFSPIFSTQCGYKIICAFLVLSATVKAQNGFGNNGGNGGGFGNNAFGGGNRGGGGFGGGRGNNFGGFGGGQGQGGFGGGQGGFGGGQGGFGGGQGGFNRGQGGFGGGGFGGGQGQGGFGGGNGGRFNQGGQFKRSVPVGSSQLHKLSNKNQNHPKNIQLREDTVISSNYLPDNTYLPPSEPYPKYETPVKVYRVPTPEYGPPPPEYGLPIQEYGEPDAKYGPPAPQYGPPAPEYGPPLPEYGPPVPEYGPPVPEYGVPAPEQGEIEAPGPFVGEAPYPKSGEPEMSSNSIAEPSKFRASQQVVGTSFVVV</sequence>
<dbReference type="GO" id="GO:0004252">
    <property type="term" value="F:serine-type endopeptidase activity"/>
    <property type="evidence" value="ECO:0007669"/>
    <property type="project" value="InterPro"/>
</dbReference>
<dbReference type="InterPro" id="IPR043504">
    <property type="entry name" value="Peptidase_S1_PA_chymotrypsin"/>
</dbReference>
<evidence type="ECO:0000256" key="2">
    <source>
        <dbReference type="SAM" id="MobiDB-lite"/>
    </source>
</evidence>
<dbReference type="STRING" id="195883.A0A482XD67"/>
<dbReference type="EMBL" id="QKKF02011937">
    <property type="protein sequence ID" value="RZF43935.1"/>
    <property type="molecule type" value="Genomic_DNA"/>
</dbReference>
<name>A0A482XD67_LAOST</name>
<reference evidence="4 5" key="1">
    <citation type="journal article" date="2017" name="Gigascience">
        <title>Genome sequence of the small brown planthopper, Laodelphax striatellus.</title>
        <authorList>
            <person name="Zhu J."/>
            <person name="Jiang F."/>
            <person name="Wang X."/>
            <person name="Yang P."/>
            <person name="Bao Y."/>
            <person name="Zhao W."/>
            <person name="Wang W."/>
            <person name="Lu H."/>
            <person name="Wang Q."/>
            <person name="Cui N."/>
            <person name="Li J."/>
            <person name="Chen X."/>
            <person name="Luo L."/>
            <person name="Yu J."/>
            <person name="Kang L."/>
            <person name="Cui F."/>
        </authorList>
    </citation>
    <scope>NUCLEOTIDE SEQUENCE [LARGE SCALE GENOMIC DNA]</scope>
    <source>
        <strain evidence="4">Lst14</strain>
    </source>
</reference>
<dbReference type="SUPFAM" id="SSF50494">
    <property type="entry name" value="Trypsin-like serine proteases"/>
    <property type="match status" value="1"/>
</dbReference>
<keyword evidence="1" id="KW-1015">Disulfide bond</keyword>
<protein>
    <recommendedName>
        <fullName evidence="3">Peptidase S1 domain-containing protein</fullName>
    </recommendedName>
</protein>
<proteinExistence type="predicted"/>
<organism evidence="4 5">
    <name type="scientific">Laodelphax striatellus</name>
    <name type="common">Small brown planthopper</name>
    <name type="synonym">Delphax striatella</name>
    <dbReference type="NCBI Taxonomy" id="195883"/>
    <lineage>
        <taxon>Eukaryota</taxon>
        <taxon>Metazoa</taxon>
        <taxon>Ecdysozoa</taxon>
        <taxon>Arthropoda</taxon>
        <taxon>Hexapoda</taxon>
        <taxon>Insecta</taxon>
        <taxon>Pterygota</taxon>
        <taxon>Neoptera</taxon>
        <taxon>Paraneoptera</taxon>
        <taxon>Hemiptera</taxon>
        <taxon>Auchenorrhyncha</taxon>
        <taxon>Fulgoroidea</taxon>
        <taxon>Delphacidae</taxon>
        <taxon>Criomorphinae</taxon>
        <taxon>Laodelphax</taxon>
    </lineage>
</organism>
<dbReference type="OrthoDB" id="10676951at2759"/>
<feature type="compositionally biased region" description="Polar residues" evidence="2">
    <location>
        <begin position="381"/>
        <end position="398"/>
    </location>
</feature>
<dbReference type="InterPro" id="IPR035976">
    <property type="entry name" value="Sushi/SCR/CCP_sf"/>
</dbReference>
<evidence type="ECO:0000313" key="5">
    <source>
        <dbReference type="Proteomes" id="UP000291343"/>
    </source>
</evidence>
<accession>A0A482XD67</accession>
<feature type="region of interest" description="Disordered" evidence="2">
    <location>
        <begin position="1"/>
        <end position="21"/>
    </location>
</feature>
<dbReference type="InterPro" id="IPR001254">
    <property type="entry name" value="Trypsin_dom"/>
</dbReference>
<dbReference type="Proteomes" id="UP000291343">
    <property type="component" value="Unassembled WGS sequence"/>
</dbReference>
<dbReference type="SUPFAM" id="SSF57535">
    <property type="entry name" value="Complement control module/SCR domain"/>
    <property type="match status" value="1"/>
</dbReference>
<dbReference type="InterPro" id="IPR009003">
    <property type="entry name" value="Peptidase_S1_PA"/>
</dbReference>
<feature type="domain" description="Peptidase S1" evidence="3">
    <location>
        <begin position="153"/>
        <end position="210"/>
    </location>
</feature>
<evidence type="ECO:0000259" key="3">
    <source>
        <dbReference type="Pfam" id="PF00089"/>
    </source>
</evidence>
<dbReference type="Pfam" id="PF00089">
    <property type="entry name" value="Trypsin"/>
    <property type="match status" value="1"/>
</dbReference>
<feature type="compositionally biased region" description="Gly residues" evidence="2">
    <location>
        <begin position="328"/>
        <end position="370"/>
    </location>
</feature>
<keyword evidence="5" id="KW-1185">Reference proteome</keyword>
<feature type="region of interest" description="Disordered" evidence="2">
    <location>
        <begin position="460"/>
        <end position="539"/>
    </location>
</feature>
<feature type="region of interest" description="Disordered" evidence="2">
    <location>
        <begin position="328"/>
        <end position="400"/>
    </location>
</feature>
<feature type="compositionally biased region" description="Pro residues" evidence="2">
    <location>
        <begin position="465"/>
        <end position="496"/>
    </location>
</feature>